<dbReference type="Proteomes" id="UP000004633">
    <property type="component" value="Unassembled WGS sequence"/>
</dbReference>
<comment type="caution">
    <text evidence="1">The sequence shown here is derived from an EMBL/GenBank/DDBJ whole genome shotgun (WGS) entry which is preliminary data.</text>
</comment>
<proteinExistence type="predicted"/>
<dbReference type="HOGENOM" id="CLU_3173057_0_0_9"/>
<evidence type="ECO:0000313" key="2">
    <source>
        <dbReference type="Proteomes" id="UP000004633"/>
    </source>
</evidence>
<keyword evidence="2" id="KW-1185">Reference proteome</keyword>
<protein>
    <submittedName>
        <fullName evidence="1">Uncharacterized protein</fullName>
    </submittedName>
</protein>
<reference evidence="1 2" key="1">
    <citation type="submission" date="2010-08" db="EMBL/GenBank/DDBJ databases">
        <authorList>
            <person name="Weinstock G."/>
            <person name="Sodergren E."/>
            <person name="Clifton S."/>
            <person name="Fulton L."/>
            <person name="Fulton B."/>
            <person name="Courtney L."/>
            <person name="Fronick C."/>
            <person name="Harrison M."/>
            <person name="Strong C."/>
            <person name="Farmer C."/>
            <person name="Delahaunty K."/>
            <person name="Markovic C."/>
            <person name="Hall O."/>
            <person name="Minx P."/>
            <person name="Tomlinson C."/>
            <person name="Mitreva M."/>
            <person name="Hou S."/>
            <person name="Chen J."/>
            <person name="Wollam A."/>
            <person name="Pepin K.H."/>
            <person name="Johnson M."/>
            <person name="Bhonagiri V."/>
            <person name="Zhang X."/>
            <person name="Suruliraj S."/>
            <person name="Warren W."/>
            <person name="Chinwalla A."/>
            <person name="Mardis E.R."/>
            <person name="Wilson R.K."/>
        </authorList>
    </citation>
    <scope>NUCLEOTIDE SEQUENCE [LARGE SCALE GENOMIC DNA]</scope>
    <source>
        <strain evidence="1 2">F0399</strain>
    </source>
</reference>
<accession>E7N2L7</accession>
<evidence type="ECO:0000313" key="1">
    <source>
        <dbReference type="EMBL" id="EFW29428.1"/>
    </source>
</evidence>
<sequence>MLTESIKNIQRKKQKVKRKMTKSQIFFSGFIRRTKKELPHDISMQQL</sequence>
<dbReference type="EMBL" id="AECV01000023">
    <property type="protein sequence ID" value="EFW29428.1"/>
    <property type="molecule type" value="Genomic_DNA"/>
</dbReference>
<name>E7N2L7_9FIRM</name>
<dbReference type="AlphaFoldDB" id="E7N2L7"/>
<gene>
    <name evidence="1" type="ORF">HMPREF9555_01238</name>
</gene>
<organism evidence="1 2">
    <name type="scientific">Selenomonas artemidis F0399</name>
    <dbReference type="NCBI Taxonomy" id="749551"/>
    <lineage>
        <taxon>Bacteria</taxon>
        <taxon>Bacillati</taxon>
        <taxon>Bacillota</taxon>
        <taxon>Negativicutes</taxon>
        <taxon>Selenomonadales</taxon>
        <taxon>Selenomonadaceae</taxon>
        <taxon>Selenomonas</taxon>
    </lineage>
</organism>
<dbReference type="STRING" id="749551.HMPREF9555_01238"/>